<protein>
    <submittedName>
        <fullName evidence="5">MarR family transcriptional regulator</fullName>
    </submittedName>
</protein>
<dbReference type="Pfam" id="PF12802">
    <property type="entry name" value="MarR_2"/>
    <property type="match status" value="1"/>
</dbReference>
<keyword evidence="1" id="KW-0805">Transcription regulation</keyword>
<dbReference type="InterPro" id="IPR036390">
    <property type="entry name" value="WH_DNA-bd_sf"/>
</dbReference>
<dbReference type="Proteomes" id="UP000433101">
    <property type="component" value="Unassembled WGS sequence"/>
</dbReference>
<dbReference type="PRINTS" id="PR00598">
    <property type="entry name" value="HTHMARR"/>
</dbReference>
<dbReference type="InterPro" id="IPR023187">
    <property type="entry name" value="Tscrpt_reg_MarR-type_CS"/>
</dbReference>
<dbReference type="GO" id="GO:0006950">
    <property type="term" value="P:response to stress"/>
    <property type="evidence" value="ECO:0007669"/>
    <property type="project" value="TreeGrafter"/>
</dbReference>
<dbReference type="PROSITE" id="PS01117">
    <property type="entry name" value="HTH_MARR_1"/>
    <property type="match status" value="1"/>
</dbReference>
<dbReference type="Gene3D" id="1.10.10.10">
    <property type="entry name" value="Winged helix-like DNA-binding domain superfamily/Winged helix DNA-binding domain"/>
    <property type="match status" value="1"/>
</dbReference>
<accession>A0A7X3LUQ7</accession>
<name>A0A7X3LUQ7_9HYPH</name>
<evidence type="ECO:0000259" key="4">
    <source>
        <dbReference type="PROSITE" id="PS50995"/>
    </source>
</evidence>
<dbReference type="PANTHER" id="PTHR33164:SF64">
    <property type="entry name" value="TRANSCRIPTIONAL REGULATOR SLYA"/>
    <property type="match status" value="1"/>
</dbReference>
<evidence type="ECO:0000256" key="2">
    <source>
        <dbReference type="ARBA" id="ARBA00023125"/>
    </source>
</evidence>
<keyword evidence="6" id="KW-1185">Reference proteome</keyword>
<dbReference type="GO" id="GO:0003677">
    <property type="term" value="F:DNA binding"/>
    <property type="evidence" value="ECO:0007669"/>
    <property type="project" value="UniProtKB-KW"/>
</dbReference>
<dbReference type="SUPFAM" id="SSF46785">
    <property type="entry name" value="Winged helix' DNA-binding domain"/>
    <property type="match status" value="1"/>
</dbReference>
<sequence length="146" mass="16136">MADSPRFIDGYLLYLLARASSVASAEFHEEVRRRGYNVSNWRVLAALKGSGGQTVGELATICLANQPAMSKTVERLVRQGLVERRADSNDRRRVNVNLSEDGERAVDELIEAARAHQQRLVEAIGAHETETLIAALHRVIERSGEG</sequence>
<dbReference type="PROSITE" id="PS50995">
    <property type="entry name" value="HTH_MARR_2"/>
    <property type="match status" value="1"/>
</dbReference>
<feature type="domain" description="HTH marR-type" evidence="4">
    <location>
        <begin position="9"/>
        <end position="141"/>
    </location>
</feature>
<evidence type="ECO:0000256" key="1">
    <source>
        <dbReference type="ARBA" id="ARBA00023015"/>
    </source>
</evidence>
<dbReference type="GO" id="GO:0003700">
    <property type="term" value="F:DNA-binding transcription factor activity"/>
    <property type="evidence" value="ECO:0007669"/>
    <property type="project" value="InterPro"/>
</dbReference>
<proteinExistence type="predicted"/>
<evidence type="ECO:0000313" key="6">
    <source>
        <dbReference type="Proteomes" id="UP000433101"/>
    </source>
</evidence>
<dbReference type="SMART" id="SM00347">
    <property type="entry name" value="HTH_MARR"/>
    <property type="match status" value="1"/>
</dbReference>
<keyword evidence="2" id="KW-0238">DNA-binding</keyword>
<dbReference type="InterPro" id="IPR000835">
    <property type="entry name" value="HTH_MarR-typ"/>
</dbReference>
<organism evidence="5 6">
    <name type="scientific">Stappia sediminis</name>
    <dbReference type="NCBI Taxonomy" id="2692190"/>
    <lineage>
        <taxon>Bacteria</taxon>
        <taxon>Pseudomonadati</taxon>
        <taxon>Pseudomonadota</taxon>
        <taxon>Alphaproteobacteria</taxon>
        <taxon>Hyphomicrobiales</taxon>
        <taxon>Stappiaceae</taxon>
        <taxon>Stappia</taxon>
    </lineage>
</organism>
<dbReference type="RefSeq" id="WP_160775657.1">
    <property type="nucleotide sequence ID" value="NZ_WUMV01000003.1"/>
</dbReference>
<reference evidence="5 6" key="1">
    <citation type="submission" date="2019-12" db="EMBL/GenBank/DDBJ databases">
        <authorList>
            <person name="Li M."/>
        </authorList>
    </citation>
    <scope>NUCLEOTIDE SEQUENCE [LARGE SCALE GENOMIC DNA]</scope>
    <source>
        <strain evidence="5 6">GBMRC 2046</strain>
    </source>
</reference>
<comment type="caution">
    <text evidence="5">The sequence shown here is derived from an EMBL/GenBank/DDBJ whole genome shotgun (WGS) entry which is preliminary data.</text>
</comment>
<keyword evidence="3" id="KW-0804">Transcription</keyword>
<gene>
    <name evidence="5" type="ORF">GR183_11265</name>
</gene>
<dbReference type="EMBL" id="WUMV01000003">
    <property type="protein sequence ID" value="MXN65481.1"/>
    <property type="molecule type" value="Genomic_DNA"/>
</dbReference>
<evidence type="ECO:0000313" key="5">
    <source>
        <dbReference type="EMBL" id="MXN65481.1"/>
    </source>
</evidence>
<dbReference type="AlphaFoldDB" id="A0A7X3LUQ7"/>
<dbReference type="InterPro" id="IPR039422">
    <property type="entry name" value="MarR/SlyA-like"/>
</dbReference>
<dbReference type="InterPro" id="IPR036388">
    <property type="entry name" value="WH-like_DNA-bd_sf"/>
</dbReference>
<dbReference type="PANTHER" id="PTHR33164">
    <property type="entry name" value="TRANSCRIPTIONAL REGULATOR, MARR FAMILY"/>
    <property type="match status" value="1"/>
</dbReference>
<evidence type="ECO:0000256" key="3">
    <source>
        <dbReference type="ARBA" id="ARBA00023163"/>
    </source>
</evidence>